<evidence type="ECO:0000259" key="3">
    <source>
        <dbReference type="PROSITE" id="PS50110"/>
    </source>
</evidence>
<dbReference type="GO" id="GO:0009736">
    <property type="term" value="P:cytokinin-activated signaling pathway"/>
    <property type="evidence" value="ECO:0007669"/>
    <property type="project" value="InterPro"/>
</dbReference>
<reference evidence="5" key="1">
    <citation type="journal article" date="2019" name="Nat. Commun.">
        <title>The genome of broomcorn millet.</title>
        <authorList>
            <person name="Zou C."/>
            <person name="Miki D."/>
            <person name="Li D."/>
            <person name="Tang Q."/>
            <person name="Xiao L."/>
            <person name="Rajput S."/>
            <person name="Deng P."/>
            <person name="Jia W."/>
            <person name="Huang R."/>
            <person name="Zhang M."/>
            <person name="Sun Y."/>
            <person name="Hu J."/>
            <person name="Fu X."/>
            <person name="Schnable P.S."/>
            <person name="Li F."/>
            <person name="Zhang H."/>
            <person name="Feng B."/>
            <person name="Zhu X."/>
            <person name="Liu R."/>
            <person name="Schnable J.C."/>
            <person name="Zhu J.-K."/>
            <person name="Zhang H."/>
        </authorList>
    </citation>
    <scope>NUCLEOTIDE SEQUENCE [LARGE SCALE GENOMIC DNA]</scope>
</reference>
<proteinExistence type="predicted"/>
<feature type="domain" description="Response regulatory" evidence="3">
    <location>
        <begin position="11"/>
        <end position="88"/>
    </location>
</feature>
<sequence length="88" mass="10127">MDVNKFPLGLRVLVVDDDRIGLLVLKRQLQFCNYNNVIIVMEVETTLDMLRERKNGQDQFDLVISNVFMHGIDGFKLDQLGDGYASHQ</sequence>
<dbReference type="PANTHER" id="PTHR43874">
    <property type="entry name" value="TWO-COMPONENT RESPONSE REGULATOR"/>
    <property type="match status" value="1"/>
</dbReference>
<protein>
    <recommendedName>
        <fullName evidence="3">Response regulatory domain-containing protein</fullName>
    </recommendedName>
</protein>
<evidence type="ECO:0000313" key="4">
    <source>
        <dbReference type="EMBL" id="RLM92879.1"/>
    </source>
</evidence>
<comment type="caution">
    <text evidence="4">The sequence shown here is derived from an EMBL/GenBank/DDBJ whole genome shotgun (WGS) entry which is preliminary data.</text>
</comment>
<dbReference type="Gene3D" id="3.40.50.2300">
    <property type="match status" value="1"/>
</dbReference>
<accession>A0A3L6R076</accession>
<evidence type="ECO:0000256" key="2">
    <source>
        <dbReference type="PROSITE-ProRule" id="PRU00169"/>
    </source>
</evidence>
<dbReference type="EMBL" id="PQIB02000010">
    <property type="protein sequence ID" value="RLM92879.1"/>
    <property type="molecule type" value="Genomic_DNA"/>
</dbReference>
<name>A0A3L6R076_PANMI</name>
<dbReference type="OrthoDB" id="10262808at2759"/>
<dbReference type="SUPFAM" id="SSF52172">
    <property type="entry name" value="CheY-like"/>
    <property type="match status" value="1"/>
</dbReference>
<evidence type="ECO:0000313" key="5">
    <source>
        <dbReference type="Proteomes" id="UP000275267"/>
    </source>
</evidence>
<dbReference type="Proteomes" id="UP000275267">
    <property type="component" value="Unassembled WGS sequence"/>
</dbReference>
<dbReference type="AlphaFoldDB" id="A0A3L6R076"/>
<keyword evidence="5" id="KW-1185">Reference proteome</keyword>
<dbReference type="GO" id="GO:0000160">
    <property type="term" value="P:phosphorelay signal transduction system"/>
    <property type="evidence" value="ECO:0007669"/>
    <property type="project" value="UniProtKB-KW"/>
</dbReference>
<dbReference type="STRING" id="4540.A0A3L6R076"/>
<dbReference type="InterPro" id="IPR001789">
    <property type="entry name" value="Sig_transdc_resp-reg_receiver"/>
</dbReference>
<dbReference type="InterPro" id="IPR045279">
    <property type="entry name" value="ARR-like"/>
</dbReference>
<dbReference type="InterPro" id="IPR011006">
    <property type="entry name" value="CheY-like_superfamily"/>
</dbReference>
<evidence type="ECO:0000256" key="1">
    <source>
        <dbReference type="ARBA" id="ARBA00023012"/>
    </source>
</evidence>
<keyword evidence="1" id="KW-0902">Two-component regulatory system</keyword>
<gene>
    <name evidence="4" type="ORF">C2845_PM08G16070</name>
</gene>
<dbReference type="PROSITE" id="PS50110">
    <property type="entry name" value="RESPONSE_REGULATORY"/>
    <property type="match status" value="1"/>
</dbReference>
<organism evidence="4 5">
    <name type="scientific">Panicum miliaceum</name>
    <name type="common">Proso millet</name>
    <name type="synonym">Broomcorn millet</name>
    <dbReference type="NCBI Taxonomy" id="4540"/>
    <lineage>
        <taxon>Eukaryota</taxon>
        <taxon>Viridiplantae</taxon>
        <taxon>Streptophyta</taxon>
        <taxon>Embryophyta</taxon>
        <taxon>Tracheophyta</taxon>
        <taxon>Spermatophyta</taxon>
        <taxon>Magnoliopsida</taxon>
        <taxon>Liliopsida</taxon>
        <taxon>Poales</taxon>
        <taxon>Poaceae</taxon>
        <taxon>PACMAD clade</taxon>
        <taxon>Panicoideae</taxon>
        <taxon>Panicodae</taxon>
        <taxon>Paniceae</taxon>
        <taxon>Panicinae</taxon>
        <taxon>Panicum</taxon>
        <taxon>Panicum sect. Panicum</taxon>
    </lineage>
</organism>
<dbReference type="PANTHER" id="PTHR43874:SF116">
    <property type="entry name" value="RESPONSE REGULATORY DOMAIN-CONTAINING PROTEIN"/>
    <property type="match status" value="1"/>
</dbReference>
<comment type="caution">
    <text evidence="2">Lacks conserved residue(s) required for the propagation of feature annotation.</text>
</comment>